<dbReference type="PANTHER" id="PTHR42756">
    <property type="entry name" value="TRANSCRIPTIONAL REGULATOR, MARR"/>
    <property type="match status" value="1"/>
</dbReference>
<dbReference type="RefSeq" id="WP_091232531.1">
    <property type="nucleotide sequence ID" value="NZ_FMKA01000007.1"/>
</dbReference>
<keyword evidence="3" id="KW-0804">Transcription</keyword>
<evidence type="ECO:0000313" key="6">
    <source>
        <dbReference type="Proteomes" id="UP000199315"/>
    </source>
</evidence>
<keyword evidence="6" id="KW-1185">Reference proteome</keyword>
<organism evidence="5 6">
    <name type="scientific">Anaerobium acetethylicum</name>
    <dbReference type="NCBI Taxonomy" id="1619234"/>
    <lineage>
        <taxon>Bacteria</taxon>
        <taxon>Bacillati</taxon>
        <taxon>Bacillota</taxon>
        <taxon>Clostridia</taxon>
        <taxon>Lachnospirales</taxon>
        <taxon>Lachnospiraceae</taxon>
        <taxon>Anaerobium</taxon>
    </lineage>
</organism>
<protein>
    <submittedName>
        <fullName evidence="5">DNA-binding transcriptional regulator, MarR family</fullName>
    </submittedName>
</protein>
<keyword evidence="1" id="KW-0805">Transcription regulation</keyword>
<sequence>MFICDISVFNKYGKQKLDEMLCPLKVDWRELVVMLVLEQVPGMGQALLIPFLQTDKANVTKLLQMMEKKGLIRRETDAADQRNKTCHLADQGHLLIPKLHETLALWEAACFNGLTKEEIQQFQRTSEIITRNLVRD</sequence>
<dbReference type="Proteomes" id="UP000199315">
    <property type="component" value="Unassembled WGS sequence"/>
</dbReference>
<feature type="domain" description="HTH marR-type" evidence="4">
    <location>
        <begin position="1"/>
        <end position="131"/>
    </location>
</feature>
<dbReference type="PANTHER" id="PTHR42756:SF1">
    <property type="entry name" value="TRANSCRIPTIONAL REPRESSOR OF EMRAB OPERON"/>
    <property type="match status" value="1"/>
</dbReference>
<dbReference type="PROSITE" id="PS50995">
    <property type="entry name" value="HTH_MARR_2"/>
    <property type="match status" value="1"/>
</dbReference>
<evidence type="ECO:0000259" key="4">
    <source>
        <dbReference type="PROSITE" id="PS50995"/>
    </source>
</evidence>
<dbReference type="InterPro" id="IPR036390">
    <property type="entry name" value="WH_DNA-bd_sf"/>
</dbReference>
<dbReference type="Pfam" id="PF01047">
    <property type="entry name" value="MarR"/>
    <property type="match status" value="1"/>
</dbReference>
<gene>
    <name evidence="5" type="ORF">SAMN05421730_100748</name>
</gene>
<name>A0A1D3TSP0_9FIRM</name>
<dbReference type="SMART" id="SM00347">
    <property type="entry name" value="HTH_MARR"/>
    <property type="match status" value="1"/>
</dbReference>
<proteinExistence type="predicted"/>
<dbReference type="STRING" id="1619234.SAMN05421730_100748"/>
<evidence type="ECO:0000256" key="3">
    <source>
        <dbReference type="ARBA" id="ARBA00023163"/>
    </source>
</evidence>
<dbReference type="EMBL" id="FMKA01000007">
    <property type="protein sequence ID" value="SCP96928.1"/>
    <property type="molecule type" value="Genomic_DNA"/>
</dbReference>
<dbReference type="InterPro" id="IPR000835">
    <property type="entry name" value="HTH_MarR-typ"/>
</dbReference>
<keyword evidence="2 5" id="KW-0238">DNA-binding</keyword>
<dbReference type="InterPro" id="IPR036388">
    <property type="entry name" value="WH-like_DNA-bd_sf"/>
</dbReference>
<dbReference type="SUPFAM" id="SSF46785">
    <property type="entry name" value="Winged helix' DNA-binding domain"/>
    <property type="match status" value="1"/>
</dbReference>
<dbReference type="OrthoDB" id="6462103at2"/>
<dbReference type="AlphaFoldDB" id="A0A1D3TSP0"/>
<dbReference type="PRINTS" id="PR00598">
    <property type="entry name" value="HTHMARR"/>
</dbReference>
<accession>A0A1D3TSP0</accession>
<evidence type="ECO:0000256" key="1">
    <source>
        <dbReference type="ARBA" id="ARBA00023015"/>
    </source>
</evidence>
<dbReference type="GO" id="GO:0003677">
    <property type="term" value="F:DNA binding"/>
    <property type="evidence" value="ECO:0007669"/>
    <property type="project" value="UniProtKB-KW"/>
</dbReference>
<evidence type="ECO:0000256" key="2">
    <source>
        <dbReference type="ARBA" id="ARBA00023125"/>
    </source>
</evidence>
<reference evidence="5 6" key="1">
    <citation type="submission" date="2016-09" db="EMBL/GenBank/DDBJ databases">
        <authorList>
            <person name="Capua I."/>
            <person name="De Benedictis P."/>
            <person name="Joannis T."/>
            <person name="Lombin L.H."/>
            <person name="Cattoli G."/>
        </authorList>
    </citation>
    <scope>NUCLEOTIDE SEQUENCE [LARGE SCALE GENOMIC DNA]</scope>
    <source>
        <strain evidence="5 6">GluBS11</strain>
    </source>
</reference>
<dbReference type="Gene3D" id="1.10.10.10">
    <property type="entry name" value="Winged helix-like DNA-binding domain superfamily/Winged helix DNA-binding domain"/>
    <property type="match status" value="1"/>
</dbReference>
<evidence type="ECO:0000313" key="5">
    <source>
        <dbReference type="EMBL" id="SCP96928.1"/>
    </source>
</evidence>
<dbReference type="GO" id="GO:0003700">
    <property type="term" value="F:DNA-binding transcription factor activity"/>
    <property type="evidence" value="ECO:0007669"/>
    <property type="project" value="InterPro"/>
</dbReference>